<dbReference type="RefSeq" id="WP_306038344.1">
    <property type="nucleotide sequence ID" value="NZ_CP132302.1"/>
</dbReference>
<dbReference type="AlphaFoldDB" id="A0AA50CMH5"/>
<protein>
    <submittedName>
        <fullName evidence="1">Uncharacterized protein</fullName>
    </submittedName>
</protein>
<evidence type="ECO:0000313" key="1">
    <source>
        <dbReference type="EMBL" id="WLR98708.1"/>
    </source>
</evidence>
<keyword evidence="2" id="KW-1185">Reference proteome</keyword>
<reference evidence="1 2" key="1">
    <citation type="submission" date="2023-08" db="EMBL/GenBank/DDBJ databases">
        <title>Pathogen: clinical or host-associated sample.</title>
        <authorList>
            <person name="Hergert J."/>
            <person name="Casey R."/>
            <person name="Wagner J."/>
            <person name="Young E.L."/>
            <person name="Oakeson K.F."/>
        </authorList>
    </citation>
    <scope>NUCLEOTIDE SEQUENCE [LARGE SCALE GENOMIC DNA]</scope>
    <source>
        <strain evidence="1 2">1760953</strain>
    </source>
</reference>
<accession>A0AA50CMH5</accession>
<sequence length="100" mass="11218">MKNDNAGPADYLIFLGQVAALLDSDFVREAETFNYGQWELPFEAVLLKLMEGSPKNEGIDIGLAKKLAKYAGLLNEGVLTPDTWQRFIYWYGAPARQMTT</sequence>
<name>A0AA50CMH5_9HYPH</name>
<evidence type="ECO:0000313" key="2">
    <source>
        <dbReference type="Proteomes" id="UP001234585"/>
    </source>
</evidence>
<dbReference type="EMBL" id="CP132302">
    <property type="protein sequence ID" value="WLR98708.1"/>
    <property type="molecule type" value="Genomic_DNA"/>
</dbReference>
<proteinExistence type="predicted"/>
<dbReference type="Proteomes" id="UP001234585">
    <property type="component" value="Chromosome"/>
</dbReference>
<organism evidence="1 2">
    <name type="scientific">Shinella sumterensis</name>
    <dbReference type="NCBI Taxonomy" id="1967501"/>
    <lineage>
        <taxon>Bacteria</taxon>
        <taxon>Pseudomonadati</taxon>
        <taxon>Pseudomonadota</taxon>
        <taxon>Alphaproteobacteria</taxon>
        <taxon>Hyphomicrobiales</taxon>
        <taxon>Rhizobiaceae</taxon>
        <taxon>Shinella</taxon>
    </lineage>
</organism>
<gene>
    <name evidence="1" type="ORF">Q9313_06675</name>
</gene>